<feature type="transmembrane region" description="Helical" evidence="8">
    <location>
        <begin position="284"/>
        <end position="307"/>
    </location>
</feature>
<protein>
    <submittedName>
        <fullName evidence="9">AEC family transporter</fullName>
    </submittedName>
</protein>
<comment type="similarity">
    <text evidence="2">Belongs to the auxin efflux carrier (TC 2.A.69) family.</text>
</comment>
<keyword evidence="7 8" id="KW-0472">Membrane</keyword>
<evidence type="ECO:0000256" key="4">
    <source>
        <dbReference type="ARBA" id="ARBA00022475"/>
    </source>
</evidence>
<dbReference type="RefSeq" id="WP_205348728.1">
    <property type="nucleotide sequence ID" value="NZ_JAFEUP010000003.1"/>
</dbReference>
<accession>A0ABS2IEN4</accession>
<keyword evidence="6 8" id="KW-1133">Transmembrane helix</keyword>
<feature type="transmembrane region" description="Helical" evidence="8">
    <location>
        <begin position="198"/>
        <end position="220"/>
    </location>
</feature>
<evidence type="ECO:0000313" key="10">
    <source>
        <dbReference type="Proteomes" id="UP000717995"/>
    </source>
</evidence>
<keyword evidence="4" id="KW-1003">Cell membrane</keyword>
<dbReference type="EMBL" id="JAFEUP010000003">
    <property type="protein sequence ID" value="MBM7061549.1"/>
    <property type="molecule type" value="Genomic_DNA"/>
</dbReference>
<feature type="transmembrane region" description="Helical" evidence="8">
    <location>
        <begin position="110"/>
        <end position="126"/>
    </location>
</feature>
<proteinExistence type="inferred from homology"/>
<dbReference type="InterPro" id="IPR038770">
    <property type="entry name" value="Na+/solute_symporter_sf"/>
</dbReference>
<dbReference type="Pfam" id="PF03547">
    <property type="entry name" value="Mem_trans"/>
    <property type="match status" value="2"/>
</dbReference>
<dbReference type="Proteomes" id="UP000717995">
    <property type="component" value="Unassembled WGS sequence"/>
</dbReference>
<evidence type="ECO:0000256" key="3">
    <source>
        <dbReference type="ARBA" id="ARBA00022448"/>
    </source>
</evidence>
<keyword evidence="5 8" id="KW-0812">Transmembrane</keyword>
<evidence type="ECO:0000256" key="6">
    <source>
        <dbReference type="ARBA" id="ARBA00022989"/>
    </source>
</evidence>
<dbReference type="InterPro" id="IPR004776">
    <property type="entry name" value="Mem_transp_PIN-like"/>
</dbReference>
<organism evidence="9 10">
    <name type="scientific">Zestomonas insulae</name>
    <dbReference type="NCBI Taxonomy" id="2809017"/>
    <lineage>
        <taxon>Bacteria</taxon>
        <taxon>Pseudomonadati</taxon>
        <taxon>Pseudomonadota</taxon>
        <taxon>Gammaproteobacteria</taxon>
        <taxon>Pseudomonadales</taxon>
        <taxon>Pseudomonadaceae</taxon>
        <taxon>Zestomonas</taxon>
    </lineage>
</organism>
<evidence type="ECO:0000256" key="5">
    <source>
        <dbReference type="ARBA" id="ARBA00022692"/>
    </source>
</evidence>
<reference evidence="9 10" key="1">
    <citation type="submission" date="2021-02" db="EMBL/GenBank/DDBJ databases">
        <authorList>
            <person name="Lee D.-H."/>
        </authorList>
    </citation>
    <scope>NUCLEOTIDE SEQUENCE [LARGE SCALE GENOMIC DNA]</scope>
    <source>
        <strain evidence="9 10">UL073</strain>
    </source>
</reference>
<feature type="transmembrane region" description="Helical" evidence="8">
    <location>
        <begin position="132"/>
        <end position="151"/>
    </location>
</feature>
<evidence type="ECO:0000256" key="2">
    <source>
        <dbReference type="ARBA" id="ARBA00010145"/>
    </source>
</evidence>
<dbReference type="PANTHER" id="PTHR36838:SF4">
    <property type="entry name" value="AUXIN EFFLUX CARRIER FAMILY PROTEIN"/>
    <property type="match status" value="1"/>
</dbReference>
<feature type="transmembrane region" description="Helical" evidence="8">
    <location>
        <begin position="171"/>
        <end position="192"/>
    </location>
</feature>
<comment type="subcellular location">
    <subcellularLocation>
        <location evidence="1">Cell membrane</location>
        <topology evidence="1">Multi-pass membrane protein</topology>
    </subcellularLocation>
</comment>
<evidence type="ECO:0000313" key="9">
    <source>
        <dbReference type="EMBL" id="MBM7061549.1"/>
    </source>
</evidence>
<feature type="transmembrane region" description="Helical" evidence="8">
    <location>
        <begin position="6"/>
        <end position="25"/>
    </location>
</feature>
<evidence type="ECO:0000256" key="7">
    <source>
        <dbReference type="ARBA" id="ARBA00023136"/>
    </source>
</evidence>
<dbReference type="Gene3D" id="1.20.1530.20">
    <property type="match status" value="1"/>
</dbReference>
<keyword evidence="3" id="KW-0813">Transport</keyword>
<comment type="caution">
    <text evidence="9">The sequence shown here is derived from an EMBL/GenBank/DDBJ whole genome shotgun (WGS) entry which is preliminary data.</text>
</comment>
<feature type="transmembrane region" description="Helical" evidence="8">
    <location>
        <begin position="37"/>
        <end position="57"/>
    </location>
</feature>
<keyword evidence="10" id="KW-1185">Reference proteome</keyword>
<gene>
    <name evidence="9" type="ORF">JQX08_12625</name>
</gene>
<evidence type="ECO:0000256" key="1">
    <source>
        <dbReference type="ARBA" id="ARBA00004651"/>
    </source>
</evidence>
<sequence>MLALFLQTLTVTIPVFSMLFLGVLLRRLGQIDESFINTASALVFNVSMPVMLFLAILHADLSTALQPALIGYFVLATVLGFLLAWGWAVWRVPVEERGVFVQGSFRGNNGIIGLALATSLYGHYGLSLGGVLGGVVILSYNTLSVIVLEYYNPQGKADPLSLLKSILRNPLIIGVLAAIPFAYWRIGLPAWLLTSGEYLAKLTLPLALICIGGTLSLASLRASSGLALGASLMKMVWLPLLATAGAFACGFRGAELGILFLYFASPTAAASYVMARAAGGNHELAAAIIVITTLMAVVTTNLGLFVLQWGHWI</sequence>
<name>A0ABS2IEN4_9GAMM</name>
<feature type="transmembrane region" description="Helical" evidence="8">
    <location>
        <begin position="69"/>
        <end position="90"/>
    </location>
</feature>
<dbReference type="PANTHER" id="PTHR36838">
    <property type="entry name" value="AUXIN EFFLUX CARRIER FAMILY PROTEIN"/>
    <property type="match status" value="1"/>
</dbReference>
<evidence type="ECO:0000256" key="8">
    <source>
        <dbReference type="SAM" id="Phobius"/>
    </source>
</evidence>